<dbReference type="Gene3D" id="3.10.20.310">
    <property type="entry name" value="membrane protein fhac"/>
    <property type="match status" value="1"/>
</dbReference>
<evidence type="ECO:0000313" key="7">
    <source>
        <dbReference type="Proteomes" id="UP000183982"/>
    </source>
</evidence>
<evidence type="ECO:0000256" key="3">
    <source>
        <dbReference type="ARBA" id="ARBA00023136"/>
    </source>
</evidence>
<gene>
    <name evidence="6" type="ORF">SAMN05444000_12221</name>
</gene>
<accession>A0A1M6QK87</accession>
<evidence type="ECO:0000256" key="4">
    <source>
        <dbReference type="SAM" id="Phobius"/>
    </source>
</evidence>
<organism evidence="6 7">
    <name type="scientific">Shimia gijangensis</name>
    <dbReference type="NCBI Taxonomy" id="1470563"/>
    <lineage>
        <taxon>Bacteria</taxon>
        <taxon>Pseudomonadati</taxon>
        <taxon>Pseudomonadota</taxon>
        <taxon>Alphaproteobacteria</taxon>
        <taxon>Rhodobacterales</taxon>
        <taxon>Roseobacteraceae</taxon>
    </lineage>
</organism>
<dbReference type="Proteomes" id="UP000183982">
    <property type="component" value="Unassembled WGS sequence"/>
</dbReference>
<evidence type="ECO:0000256" key="2">
    <source>
        <dbReference type="ARBA" id="ARBA00022452"/>
    </source>
</evidence>
<dbReference type="Pfam" id="PF01103">
    <property type="entry name" value="Omp85"/>
    <property type="match status" value="1"/>
</dbReference>
<proteinExistence type="predicted"/>
<keyword evidence="3 4" id="KW-0472">Membrane</keyword>
<dbReference type="InterPro" id="IPR010827">
    <property type="entry name" value="BamA/TamA_POTRA"/>
</dbReference>
<dbReference type="GO" id="GO:0019867">
    <property type="term" value="C:outer membrane"/>
    <property type="evidence" value="ECO:0007669"/>
    <property type="project" value="InterPro"/>
</dbReference>
<dbReference type="PANTHER" id="PTHR12815:SF42">
    <property type="entry name" value="BACTERIAL SURFACE ANTIGEN (D15) DOMAIN-CONTAINING PROTEIN"/>
    <property type="match status" value="1"/>
</dbReference>
<feature type="domain" description="POTRA" evidence="5">
    <location>
        <begin position="245"/>
        <end position="315"/>
    </location>
</feature>
<evidence type="ECO:0000259" key="5">
    <source>
        <dbReference type="PROSITE" id="PS51779"/>
    </source>
</evidence>
<dbReference type="Pfam" id="PF07244">
    <property type="entry name" value="POTRA"/>
    <property type="match status" value="1"/>
</dbReference>
<evidence type="ECO:0000313" key="6">
    <source>
        <dbReference type="EMBL" id="SHK20565.1"/>
    </source>
</evidence>
<reference evidence="7" key="1">
    <citation type="submission" date="2016-11" db="EMBL/GenBank/DDBJ databases">
        <authorList>
            <person name="Varghese N."/>
            <person name="Submissions S."/>
        </authorList>
    </citation>
    <scope>NUCLEOTIDE SEQUENCE [LARGE SCALE GENOMIC DNA]</scope>
    <source>
        <strain evidence="7">DSM 100564</strain>
    </source>
</reference>
<comment type="subcellular location">
    <subcellularLocation>
        <location evidence="1">Membrane</location>
    </subcellularLocation>
</comment>
<dbReference type="InterPro" id="IPR034746">
    <property type="entry name" value="POTRA"/>
</dbReference>
<name>A0A1M6QK87_9RHOB</name>
<keyword evidence="2" id="KW-1134">Transmembrane beta strand</keyword>
<dbReference type="EMBL" id="FQZQ01000022">
    <property type="protein sequence ID" value="SHK20565.1"/>
    <property type="molecule type" value="Genomic_DNA"/>
</dbReference>
<dbReference type="PROSITE" id="PS51779">
    <property type="entry name" value="POTRA"/>
    <property type="match status" value="1"/>
</dbReference>
<protein>
    <submittedName>
        <fullName evidence="6">Autotransporter secretion outer membrane protein TamA</fullName>
    </submittedName>
</protein>
<sequence length="641" mass="68715">MRPVKVMRHQLKTRDKIRLALCSTVSHWARLRGTSDALGEGMKPLLAWVLKSMSKVAAGAVLAALAFSCPATAFEVVLKAPENFEKRLTGASLVFAAKEEGITDSQDIVATAQAEYRRLLGVLYSDGYFGPEISVLIDGREAATLPPFAIIRQVDTVELRVDPGPQFLFGKTDLAPLAPETALPEEFASGHSARTGVITHAASGGVSGWRNIGHAKARVSDQSIIANHDNATLDVDVDLDPGPKLRFGNLRVSGETTVSEDRLVDIISLPSGETFSPQELDRIGKRLRRTGVFRSVSISESDDVGADKTLDIDVRLEDEKPRRLSFGAELESRDGLTLSTTWIRRNLFGGAERLKIDGEISGIGAQTGGTDFTVNVELLRPATFQADTDLIVGMKLDSIDDPLYQIDKFVLSASLNRIVSDQLTLSGGVILDASNSLDDYGNRQFRSVGLPARAIWDRRDDELDPSKGYFISGTFMPYASSRDGAPGLYLFGDSRTYKSVGIDRVVLAGRLQAGSIVGPSIAETQPDMLFLSGGGGTVRGQPYQSNFVTVNGRQSGGLSFVGLSGEVRVKTTNTISAVAFYDAGFVGESSSFSGGGNWQSGAGIGLRYHTSIGPIRVDLGWPVRGNTSGGTQLYIGIGQAF</sequence>
<dbReference type="InterPro" id="IPR039910">
    <property type="entry name" value="D15-like"/>
</dbReference>
<keyword evidence="4" id="KW-1133">Transmembrane helix</keyword>
<dbReference type="AlphaFoldDB" id="A0A1M6QK87"/>
<keyword evidence="7" id="KW-1185">Reference proteome</keyword>
<dbReference type="STRING" id="1470563.SAMN05444000_12221"/>
<dbReference type="PANTHER" id="PTHR12815">
    <property type="entry name" value="SORTING AND ASSEMBLY MACHINERY SAMM50 PROTEIN FAMILY MEMBER"/>
    <property type="match status" value="1"/>
</dbReference>
<feature type="transmembrane region" description="Helical" evidence="4">
    <location>
        <begin position="57"/>
        <end position="78"/>
    </location>
</feature>
<dbReference type="OrthoDB" id="9769707at2"/>
<dbReference type="Gene3D" id="2.40.160.50">
    <property type="entry name" value="membrane protein fhac: a member of the omp85/tpsb transporter family"/>
    <property type="match status" value="1"/>
</dbReference>
<keyword evidence="4" id="KW-0812">Transmembrane</keyword>
<dbReference type="InterPro" id="IPR000184">
    <property type="entry name" value="Bac_surfAg_D15"/>
</dbReference>
<evidence type="ECO:0000256" key="1">
    <source>
        <dbReference type="ARBA" id="ARBA00004370"/>
    </source>
</evidence>